<reference evidence="2" key="1">
    <citation type="submission" date="2018-11" db="EMBL/GenBank/DDBJ databases">
        <authorList>
            <person name="Grassa J C."/>
        </authorList>
    </citation>
    <scope>NUCLEOTIDE SEQUENCE [LARGE SCALE GENOMIC DNA]</scope>
</reference>
<evidence type="ECO:0000256" key="1">
    <source>
        <dbReference type="SAM" id="MobiDB-lite"/>
    </source>
</evidence>
<reference evidence="2" key="2">
    <citation type="submission" date="2021-03" db="UniProtKB">
        <authorList>
            <consortium name="EnsemblPlants"/>
        </authorList>
    </citation>
    <scope>IDENTIFICATION</scope>
</reference>
<name>A0A803QAY3_CANSA</name>
<dbReference type="EnsemblPlants" id="evm.model.08.341">
    <property type="protein sequence ID" value="cds.evm.model.08.341"/>
    <property type="gene ID" value="evm.TU.08.341"/>
</dbReference>
<feature type="region of interest" description="Disordered" evidence="1">
    <location>
        <begin position="60"/>
        <end position="83"/>
    </location>
</feature>
<organism evidence="2 3">
    <name type="scientific">Cannabis sativa</name>
    <name type="common">Hemp</name>
    <name type="synonym">Marijuana</name>
    <dbReference type="NCBI Taxonomy" id="3483"/>
    <lineage>
        <taxon>Eukaryota</taxon>
        <taxon>Viridiplantae</taxon>
        <taxon>Streptophyta</taxon>
        <taxon>Embryophyta</taxon>
        <taxon>Tracheophyta</taxon>
        <taxon>Spermatophyta</taxon>
        <taxon>Magnoliopsida</taxon>
        <taxon>eudicotyledons</taxon>
        <taxon>Gunneridae</taxon>
        <taxon>Pentapetalae</taxon>
        <taxon>rosids</taxon>
        <taxon>fabids</taxon>
        <taxon>Rosales</taxon>
        <taxon>Cannabaceae</taxon>
        <taxon>Cannabis</taxon>
    </lineage>
</organism>
<dbReference type="Gramene" id="evm.model.08.341">
    <property type="protein sequence ID" value="cds.evm.model.08.341"/>
    <property type="gene ID" value="evm.TU.08.341"/>
</dbReference>
<keyword evidence="3" id="KW-1185">Reference proteome</keyword>
<dbReference type="AlphaFoldDB" id="A0A803QAY3"/>
<proteinExistence type="predicted"/>
<protein>
    <submittedName>
        <fullName evidence="2">Uncharacterized protein</fullName>
    </submittedName>
</protein>
<dbReference type="EMBL" id="UZAU01000683">
    <property type="status" value="NOT_ANNOTATED_CDS"/>
    <property type="molecule type" value="Genomic_DNA"/>
</dbReference>
<evidence type="ECO:0000313" key="3">
    <source>
        <dbReference type="Proteomes" id="UP000596661"/>
    </source>
</evidence>
<dbReference type="Proteomes" id="UP000596661">
    <property type="component" value="Chromosome 8"/>
</dbReference>
<evidence type="ECO:0000313" key="2">
    <source>
        <dbReference type="EnsemblPlants" id="cds.evm.model.08.341"/>
    </source>
</evidence>
<accession>A0A803QAY3</accession>
<sequence length="150" mass="16887">MDTHNKELDSINLATNCGFRQKLQSSPYFSHSANARLLNDHNNTGRGSWNPYMLFQSNIFPPTNTSQGRGQPHSNPSLNQSQTTASKPVCQLCSRTGHTVARCYQRFNYNFPRTEVANIPKQSADIATADSVVDEAWYPDSRATYFSLYC</sequence>